<dbReference type="InterPro" id="IPR050148">
    <property type="entry name" value="Terpene_synthase-like"/>
</dbReference>
<gene>
    <name evidence="7" type="ORF">PVAP13_2NG156300</name>
</gene>
<dbReference type="SFLD" id="SFLDG01014">
    <property type="entry name" value="Terpene_Cyclase_Like_1_N-term"/>
    <property type="match status" value="1"/>
</dbReference>
<dbReference type="InterPro" id="IPR008930">
    <property type="entry name" value="Terpenoid_cyclase/PrenylTrfase"/>
</dbReference>
<feature type="region of interest" description="Disordered" evidence="5">
    <location>
        <begin position="48"/>
        <end position="75"/>
    </location>
</feature>
<dbReference type="GO" id="GO:0009686">
    <property type="term" value="P:gibberellin biosynthetic process"/>
    <property type="evidence" value="ECO:0007669"/>
    <property type="project" value="TreeGrafter"/>
</dbReference>
<dbReference type="FunFam" id="1.50.10.160:FF:000001">
    <property type="entry name" value="Ent-copalyl diphosphate synthase"/>
    <property type="match status" value="1"/>
</dbReference>
<dbReference type="SUPFAM" id="SSF48576">
    <property type="entry name" value="Terpenoid synthases"/>
    <property type="match status" value="1"/>
</dbReference>
<keyword evidence="4" id="KW-0413">Isomerase</keyword>
<comment type="cofactor">
    <cofactor evidence="1">
        <name>Mg(2+)</name>
        <dbReference type="ChEBI" id="CHEBI:18420"/>
    </cofactor>
</comment>
<keyword evidence="3" id="KW-0460">Magnesium</keyword>
<evidence type="ECO:0000259" key="6">
    <source>
        <dbReference type="Pfam" id="PF01397"/>
    </source>
</evidence>
<accession>A0A8T0VIF5</accession>
<evidence type="ECO:0000256" key="3">
    <source>
        <dbReference type="ARBA" id="ARBA00022842"/>
    </source>
</evidence>
<evidence type="ECO:0000313" key="8">
    <source>
        <dbReference type="Proteomes" id="UP000823388"/>
    </source>
</evidence>
<dbReference type="GO" id="GO:0010333">
    <property type="term" value="F:terpene synthase activity"/>
    <property type="evidence" value="ECO:0007669"/>
    <property type="project" value="InterPro"/>
</dbReference>
<dbReference type="PANTHER" id="PTHR31739:SF4">
    <property type="entry name" value="ENT-COPALYL DIPHOSPHATE SYNTHASE, CHLOROPLASTIC"/>
    <property type="match status" value="1"/>
</dbReference>
<dbReference type="GO" id="GO:0000287">
    <property type="term" value="F:magnesium ion binding"/>
    <property type="evidence" value="ECO:0007669"/>
    <property type="project" value="TreeGrafter"/>
</dbReference>
<proteinExistence type="predicted"/>
<dbReference type="Proteomes" id="UP000823388">
    <property type="component" value="Chromosome 2N"/>
</dbReference>
<evidence type="ECO:0000256" key="1">
    <source>
        <dbReference type="ARBA" id="ARBA00001946"/>
    </source>
</evidence>
<dbReference type="OrthoDB" id="2343925at2759"/>
<dbReference type="Gene3D" id="1.50.10.130">
    <property type="entry name" value="Terpene synthase, N-terminal domain"/>
    <property type="match status" value="1"/>
</dbReference>
<dbReference type="Gene3D" id="1.10.600.10">
    <property type="entry name" value="Farnesyl Diphosphate Synthase"/>
    <property type="match status" value="2"/>
</dbReference>
<keyword evidence="8" id="KW-1185">Reference proteome</keyword>
<dbReference type="AlphaFoldDB" id="A0A8T0VIF5"/>
<feature type="domain" description="Terpene synthase N-terminal" evidence="6">
    <location>
        <begin position="253"/>
        <end position="460"/>
    </location>
</feature>
<dbReference type="GO" id="GO:0009507">
    <property type="term" value="C:chloroplast"/>
    <property type="evidence" value="ECO:0007669"/>
    <property type="project" value="TreeGrafter"/>
</dbReference>
<dbReference type="SFLD" id="SFLDG01605">
    <property type="entry name" value="Terpene_Cyclase_Like_1_N-term"/>
    <property type="match status" value="1"/>
</dbReference>
<dbReference type="EMBL" id="CM029040">
    <property type="protein sequence ID" value="KAG2634237.1"/>
    <property type="molecule type" value="Genomic_DNA"/>
</dbReference>
<sequence length="757" mass="86145">MLAFTTEFLNAPSLRQPTSGVQQPWGRPFLQLHPRRRACGPVLISKSPYSESGKAREQTVDGHFEQKDEPSETESMVDAIRTALRSIGEGEITISAYDTAMVALLRNPDGGDAPLFPSTIDWIIQNQLPDGSWGDEAFYMISDRIMSTLACVVALKTWNIHADKCERGQLFIKENIWRLAHEEEDWMLVGFEIALPSLLDMAKDLDLDIPYNEPALEAIYAERKRKLAKIPRDVLHARPTTLLHSLEGMVDLDWEKLLKLRCLDGSFHCSPASTATAFKETGDKKCFEYLDGMVQKFNGGVPCIYPLDVYERLWAVDRLTRLGISRHFTSEIEDCLDYIYRNWTPEGLAHTKTCPVKDIDDTAMGIRLLRLHGYHVDPCLLKHFEKDGKFFCLHGESNPSSVTPMYNTYRAAQLTFPGDDDVLRRAKVFCREFLLERRGSNRMKDKWAIAKDIPGEVEYAIDFPWKASLPRIETRMYLDQYGGSGDVWIGKVLHRMTLFCNDLYLKTAKADFRNFQRDCRMEWNGLREWYFRSNLEKYGGTPKNALTAYFLASANIFEPNRAAERLGWARTAVLAEAVSSHLQKIGGPKNSTKNLEDLIELIPFEGSASGSLRDAWKQWLMSWVAKGSEGSIEGDTALLLVRTIEIFSGRHVSTEQKLSLWEYSQLEQLTSSICSKLSRRVLAQNGIKSIEDTEDIDRQVDLEMEELAQCVLQGSSALNRATRETFLHVVKSFCYVAHCSPEKIENHIDTVIFQDVV</sequence>
<dbReference type="Gene3D" id="1.50.10.160">
    <property type="match status" value="1"/>
</dbReference>
<dbReference type="InterPro" id="IPR036965">
    <property type="entry name" value="Terpene_synth_N_sf"/>
</dbReference>
<keyword evidence="2" id="KW-0479">Metal-binding</keyword>
<evidence type="ECO:0000313" key="7">
    <source>
        <dbReference type="EMBL" id="KAG2634237.1"/>
    </source>
</evidence>
<dbReference type="FunFam" id="1.50.10.130:FF:000002">
    <property type="entry name" value="Ent-copalyl diphosphate synthase, chloroplastic"/>
    <property type="match status" value="1"/>
</dbReference>
<organism evidence="7 8">
    <name type="scientific">Panicum virgatum</name>
    <name type="common">Blackwell switchgrass</name>
    <dbReference type="NCBI Taxonomy" id="38727"/>
    <lineage>
        <taxon>Eukaryota</taxon>
        <taxon>Viridiplantae</taxon>
        <taxon>Streptophyta</taxon>
        <taxon>Embryophyta</taxon>
        <taxon>Tracheophyta</taxon>
        <taxon>Spermatophyta</taxon>
        <taxon>Magnoliopsida</taxon>
        <taxon>Liliopsida</taxon>
        <taxon>Poales</taxon>
        <taxon>Poaceae</taxon>
        <taxon>PACMAD clade</taxon>
        <taxon>Panicoideae</taxon>
        <taxon>Panicodae</taxon>
        <taxon>Paniceae</taxon>
        <taxon>Panicinae</taxon>
        <taxon>Panicum</taxon>
        <taxon>Panicum sect. Hiantes</taxon>
    </lineage>
</organism>
<dbReference type="InterPro" id="IPR001906">
    <property type="entry name" value="Terpene_synth_N"/>
</dbReference>
<dbReference type="GO" id="GO:0016853">
    <property type="term" value="F:isomerase activity"/>
    <property type="evidence" value="ECO:0007669"/>
    <property type="project" value="UniProtKB-KW"/>
</dbReference>
<name>A0A8T0VIF5_PANVG</name>
<dbReference type="Pfam" id="PF01397">
    <property type="entry name" value="Terpene_synth"/>
    <property type="match status" value="1"/>
</dbReference>
<dbReference type="InterPro" id="IPR008949">
    <property type="entry name" value="Isoprenoid_synthase_dom_sf"/>
</dbReference>
<dbReference type="SUPFAM" id="SSF48239">
    <property type="entry name" value="Terpenoid cyclases/Protein prenyltransferases"/>
    <property type="match status" value="2"/>
</dbReference>
<reference evidence="7" key="1">
    <citation type="submission" date="2020-05" db="EMBL/GenBank/DDBJ databases">
        <title>WGS assembly of Panicum virgatum.</title>
        <authorList>
            <person name="Lovell J.T."/>
            <person name="Jenkins J."/>
            <person name="Shu S."/>
            <person name="Juenger T.E."/>
            <person name="Schmutz J."/>
        </authorList>
    </citation>
    <scope>NUCLEOTIDE SEQUENCE</scope>
    <source>
        <strain evidence="7">AP13</strain>
    </source>
</reference>
<evidence type="ECO:0000256" key="4">
    <source>
        <dbReference type="ARBA" id="ARBA00023235"/>
    </source>
</evidence>
<evidence type="ECO:0000256" key="2">
    <source>
        <dbReference type="ARBA" id="ARBA00022723"/>
    </source>
</evidence>
<evidence type="ECO:0000256" key="5">
    <source>
        <dbReference type="SAM" id="MobiDB-lite"/>
    </source>
</evidence>
<protein>
    <recommendedName>
        <fullName evidence="6">Terpene synthase N-terminal domain-containing protein</fullName>
    </recommendedName>
</protein>
<dbReference type="PANTHER" id="PTHR31739">
    <property type="entry name" value="ENT-COPALYL DIPHOSPHATE SYNTHASE, CHLOROPLASTIC"/>
    <property type="match status" value="1"/>
</dbReference>
<comment type="caution">
    <text evidence="7">The sequence shown here is derived from an EMBL/GenBank/DDBJ whole genome shotgun (WGS) entry which is preliminary data.</text>
</comment>
<feature type="compositionally biased region" description="Basic and acidic residues" evidence="5">
    <location>
        <begin position="53"/>
        <end position="70"/>
    </location>
</feature>